<feature type="signal peptide" evidence="1">
    <location>
        <begin position="1"/>
        <end position="22"/>
    </location>
</feature>
<comment type="caution">
    <text evidence="2">The sequence shown here is derived from an EMBL/GenBank/DDBJ whole genome shotgun (WGS) entry which is preliminary data.</text>
</comment>
<proteinExistence type="predicted"/>
<sequence>MKRTGIRALALLCCFPLLPVLAAPAAAATVTVRDGYESGYGIEIPFTPSPRADRYTFEVFEAGNAAGTPLVTAEVAASGGEQSIYLPLCYDPSGPAAYTLQITAHPGDQRVGLDSAAAKRVTFTTKPTCGCPEGTGGAFYLGDGSAQNPYRVCSPAQLQHLNHEAHLTGGQSFLQTGDLDLSSYGDWTPIGGNGYSAFDGTYDGGGHVIRNMKISGSKENAGLFGLAAGTIQNLGVDASCQIDTLGVRAGGLAAQIPQNGSLTVRSCYSAASVRVTATSTSIIMGGLVGHAPNVSLDMAGCYFSGSLTAASGPYRYAGGLVGYPPHSTLQIRQCYSDGTLSIGSGTIWRGVGALFGYLLGTGTGGLSGNYWQSGKGANATIGSYGDVGPASNAGGTALSTAQMAQQSSFSGFDFTNIWRWDSTANRPRLAAFDH</sequence>
<keyword evidence="3" id="KW-1185">Reference proteome</keyword>
<gene>
    <name evidence="2" type="ORF">EDD78_11717</name>
</gene>
<dbReference type="Proteomes" id="UP000294682">
    <property type="component" value="Unassembled WGS sequence"/>
</dbReference>
<feature type="chain" id="PRO_5040826793" description="GLUG domain-containing protein" evidence="1">
    <location>
        <begin position="23"/>
        <end position="434"/>
    </location>
</feature>
<reference evidence="2 3" key="1">
    <citation type="submission" date="2019-03" db="EMBL/GenBank/DDBJ databases">
        <title>Genomic Encyclopedia of Type Strains, Phase IV (KMG-IV): sequencing the most valuable type-strain genomes for metagenomic binning, comparative biology and taxonomic classification.</title>
        <authorList>
            <person name="Goeker M."/>
        </authorList>
    </citation>
    <scope>NUCLEOTIDE SEQUENCE [LARGE SCALE GENOMIC DNA]</scope>
    <source>
        <strain evidence="2 3">DSM 100433</strain>
    </source>
</reference>
<evidence type="ECO:0008006" key="4">
    <source>
        <dbReference type="Google" id="ProtNLM"/>
    </source>
</evidence>
<evidence type="ECO:0000256" key="1">
    <source>
        <dbReference type="SAM" id="SignalP"/>
    </source>
</evidence>
<keyword evidence="1" id="KW-0732">Signal</keyword>
<organism evidence="2 3">
    <name type="scientific">Harryflintia acetispora</name>
    <dbReference type="NCBI Taxonomy" id="1849041"/>
    <lineage>
        <taxon>Bacteria</taxon>
        <taxon>Bacillati</taxon>
        <taxon>Bacillota</taxon>
        <taxon>Clostridia</taxon>
        <taxon>Eubacteriales</taxon>
        <taxon>Oscillospiraceae</taxon>
        <taxon>Harryflintia</taxon>
    </lineage>
</organism>
<name>A0A9X8UG33_9FIRM</name>
<accession>A0A9X8UG33</accession>
<evidence type="ECO:0000313" key="3">
    <source>
        <dbReference type="Proteomes" id="UP000294682"/>
    </source>
</evidence>
<evidence type="ECO:0000313" key="2">
    <source>
        <dbReference type="EMBL" id="TCL40849.1"/>
    </source>
</evidence>
<dbReference type="Gene3D" id="2.160.20.110">
    <property type="match status" value="1"/>
</dbReference>
<protein>
    <recommendedName>
        <fullName evidence="4">GLUG domain-containing protein</fullName>
    </recommendedName>
</protein>
<dbReference type="RefSeq" id="WP_132085306.1">
    <property type="nucleotide sequence ID" value="NZ_SLUK01000017.1"/>
</dbReference>
<dbReference type="AlphaFoldDB" id="A0A9X8UG33"/>
<dbReference type="EMBL" id="SLUK01000017">
    <property type="protein sequence ID" value="TCL40849.1"/>
    <property type="molecule type" value="Genomic_DNA"/>
</dbReference>